<feature type="transmembrane region" description="Helical" evidence="12">
    <location>
        <begin position="139"/>
        <end position="159"/>
    </location>
</feature>
<dbReference type="PANTHER" id="PTHR28286">
    <property type="match status" value="1"/>
</dbReference>
<comment type="subcellular location">
    <subcellularLocation>
        <location evidence="1">Membrane</location>
        <topology evidence="1">Multi-pass membrane protein</topology>
    </subcellularLocation>
</comment>
<sequence>MESNLVRRNGALTVNTMTQNNQSVAIHQTVRGSDWYFTVCAVMGTTSLAILALSRMKPRTDRIFFYLTSGLCMVACIAYFTMGANLGWTPIDVEWMRSDHLVHGVNRQVFYARYVDWFITTPMLLMDLLLTAGMPWPTILWIILLDEIMIVTGLIGALVKSRYKWGFYAFGCAAMFYIMWELAFPARKHAKVLGKDVHRSFVLCGVLTLVVWFCYPICWGLAEGGNVISPDSESVFYGVLDVLAKPGFSIALIATHWNIDPGRLGLRIKEYGDSAFDPAAREKVNIPGQDAPTHQSQELNNVGHNNNTTNGNNSNNDYSATSTGVGAHNIGVNSREAHVGTHYNGTAPVYDRVADV</sequence>
<keyword evidence="8" id="KW-0157">Chromophore</keyword>
<keyword evidence="9 12" id="KW-0472">Membrane</keyword>
<dbReference type="PRINTS" id="PR00251">
    <property type="entry name" value="BACTRLOPSIN"/>
</dbReference>
<organism evidence="13 14">
    <name type="scientific">Exophiala viscosa</name>
    <dbReference type="NCBI Taxonomy" id="2486360"/>
    <lineage>
        <taxon>Eukaryota</taxon>
        <taxon>Fungi</taxon>
        <taxon>Dikarya</taxon>
        <taxon>Ascomycota</taxon>
        <taxon>Pezizomycotina</taxon>
        <taxon>Eurotiomycetes</taxon>
        <taxon>Chaetothyriomycetidae</taxon>
        <taxon>Chaetothyriales</taxon>
        <taxon>Herpotrichiellaceae</taxon>
        <taxon>Exophiala</taxon>
    </lineage>
</organism>
<dbReference type="SMART" id="SM01021">
    <property type="entry name" value="Bac_rhodopsin"/>
    <property type="match status" value="1"/>
</dbReference>
<keyword evidence="10" id="KW-0675">Receptor</keyword>
<evidence type="ECO:0000256" key="1">
    <source>
        <dbReference type="ARBA" id="ARBA00004141"/>
    </source>
</evidence>
<keyword evidence="3" id="KW-0600">Photoreceptor protein</keyword>
<evidence type="ECO:0000256" key="2">
    <source>
        <dbReference type="ARBA" id="ARBA00008130"/>
    </source>
</evidence>
<keyword evidence="5 12" id="KW-0812">Transmembrane</keyword>
<keyword evidence="6" id="KW-0681">Retinal protein</keyword>
<evidence type="ECO:0000256" key="12">
    <source>
        <dbReference type="SAM" id="Phobius"/>
    </source>
</evidence>
<dbReference type="GO" id="GO:0005783">
    <property type="term" value="C:endoplasmic reticulum"/>
    <property type="evidence" value="ECO:0007669"/>
    <property type="project" value="TreeGrafter"/>
</dbReference>
<accession>A0AAN6DMU2</accession>
<evidence type="ECO:0000256" key="3">
    <source>
        <dbReference type="ARBA" id="ARBA00022543"/>
    </source>
</evidence>
<comment type="similarity">
    <text evidence="2">Belongs to the archaeal/bacterial/fungal opsin family.</text>
</comment>
<dbReference type="PROSITE" id="PS00327">
    <property type="entry name" value="BACTERIAL_OPSIN_RET"/>
    <property type="match status" value="1"/>
</dbReference>
<evidence type="ECO:0000256" key="7">
    <source>
        <dbReference type="ARBA" id="ARBA00022989"/>
    </source>
</evidence>
<dbReference type="GO" id="GO:0005886">
    <property type="term" value="C:plasma membrane"/>
    <property type="evidence" value="ECO:0007669"/>
    <property type="project" value="TreeGrafter"/>
</dbReference>
<dbReference type="FunFam" id="1.20.1070.10:FF:000160">
    <property type="entry name" value="Related to Opsin-1"/>
    <property type="match status" value="1"/>
</dbReference>
<dbReference type="CDD" id="cd15239">
    <property type="entry name" value="7tm_YRO2_fungal-like"/>
    <property type="match status" value="1"/>
</dbReference>
<evidence type="ECO:0000256" key="8">
    <source>
        <dbReference type="ARBA" id="ARBA00022991"/>
    </source>
</evidence>
<proteinExistence type="inferred from homology"/>
<feature type="transmembrane region" description="Helical" evidence="12">
    <location>
        <begin position="201"/>
        <end position="222"/>
    </location>
</feature>
<keyword evidence="7 12" id="KW-1133">Transmembrane helix</keyword>
<dbReference type="PANTHER" id="PTHR28286:SF1">
    <property type="entry name" value="30 KDA HEAT SHOCK PROTEIN-RELATED"/>
    <property type="match status" value="1"/>
</dbReference>
<feature type="transmembrane region" description="Helical" evidence="12">
    <location>
        <begin position="65"/>
        <end position="91"/>
    </location>
</feature>
<name>A0AAN6DMU2_9EURO</name>
<dbReference type="Proteomes" id="UP001203852">
    <property type="component" value="Unassembled WGS sequence"/>
</dbReference>
<evidence type="ECO:0000313" key="14">
    <source>
        <dbReference type="Proteomes" id="UP001203852"/>
    </source>
</evidence>
<feature type="transmembrane region" description="Helical" evidence="12">
    <location>
        <begin position="165"/>
        <end position="180"/>
    </location>
</feature>
<evidence type="ECO:0000256" key="9">
    <source>
        <dbReference type="ARBA" id="ARBA00023136"/>
    </source>
</evidence>
<feature type="compositionally biased region" description="Low complexity" evidence="11">
    <location>
        <begin position="300"/>
        <end position="316"/>
    </location>
</feature>
<dbReference type="GO" id="GO:0005216">
    <property type="term" value="F:monoatomic ion channel activity"/>
    <property type="evidence" value="ECO:0007669"/>
    <property type="project" value="InterPro"/>
</dbReference>
<evidence type="ECO:0000256" key="4">
    <source>
        <dbReference type="ARBA" id="ARBA00022606"/>
    </source>
</evidence>
<dbReference type="Pfam" id="PF01036">
    <property type="entry name" value="Bac_rhodopsin"/>
    <property type="match status" value="1"/>
</dbReference>
<dbReference type="EMBL" id="MU404361">
    <property type="protein sequence ID" value="KAI1608941.1"/>
    <property type="molecule type" value="Genomic_DNA"/>
</dbReference>
<dbReference type="AlphaFoldDB" id="A0AAN6DMU2"/>
<reference evidence="13" key="1">
    <citation type="journal article" date="2022" name="bioRxiv">
        <title>Deciphering the potential niche of two novel black yeast fungi from a biological soil crust based on their genomes, phenotypes, and melanin regulation.</title>
        <authorList>
            <consortium name="DOE Joint Genome Institute"/>
            <person name="Carr E.C."/>
            <person name="Barton Q."/>
            <person name="Grambo S."/>
            <person name="Sullivan M."/>
            <person name="Renfro C.M."/>
            <person name="Kuo A."/>
            <person name="Pangilinan J."/>
            <person name="Lipzen A."/>
            <person name="Keymanesh K."/>
            <person name="Savage E."/>
            <person name="Barry K."/>
            <person name="Grigoriev I.V."/>
            <person name="Riekhof W.R."/>
            <person name="Harris S.S."/>
        </authorList>
    </citation>
    <scope>NUCLEOTIDE SEQUENCE</scope>
    <source>
        <strain evidence="13">JF 03-4F</strain>
    </source>
</reference>
<feature type="transmembrane region" description="Helical" evidence="12">
    <location>
        <begin position="35"/>
        <end position="53"/>
    </location>
</feature>
<dbReference type="InterPro" id="IPR018229">
    <property type="entry name" value="Rhodopsin_retinal_BS"/>
</dbReference>
<evidence type="ECO:0000256" key="10">
    <source>
        <dbReference type="ARBA" id="ARBA00023170"/>
    </source>
</evidence>
<protein>
    <submittedName>
        <fullName evidence="13">Bacteriorhodopsin</fullName>
    </submittedName>
</protein>
<dbReference type="SUPFAM" id="SSF81321">
    <property type="entry name" value="Family A G protein-coupled receptor-like"/>
    <property type="match status" value="1"/>
</dbReference>
<evidence type="ECO:0000313" key="13">
    <source>
        <dbReference type="EMBL" id="KAI1608941.1"/>
    </source>
</evidence>
<keyword evidence="14" id="KW-1185">Reference proteome</keyword>
<dbReference type="GO" id="GO:0009881">
    <property type="term" value="F:photoreceptor activity"/>
    <property type="evidence" value="ECO:0007669"/>
    <property type="project" value="UniProtKB-KW"/>
</dbReference>
<dbReference type="Gene3D" id="1.20.1070.10">
    <property type="entry name" value="Rhodopsin 7-helix transmembrane proteins"/>
    <property type="match status" value="1"/>
</dbReference>
<evidence type="ECO:0000256" key="5">
    <source>
        <dbReference type="ARBA" id="ARBA00022692"/>
    </source>
</evidence>
<keyword evidence="4" id="KW-0716">Sensory transduction</keyword>
<dbReference type="GO" id="GO:0007602">
    <property type="term" value="P:phototransduction"/>
    <property type="evidence" value="ECO:0007669"/>
    <property type="project" value="UniProtKB-KW"/>
</dbReference>
<comment type="caution">
    <text evidence="13">The sequence shown here is derived from an EMBL/GenBank/DDBJ whole genome shotgun (WGS) entry which is preliminary data.</text>
</comment>
<dbReference type="InterPro" id="IPR043476">
    <property type="entry name" value="Yro2-like_7TM"/>
</dbReference>
<feature type="region of interest" description="Disordered" evidence="11">
    <location>
        <begin position="290"/>
        <end position="323"/>
    </location>
</feature>
<evidence type="ECO:0000256" key="6">
    <source>
        <dbReference type="ARBA" id="ARBA00022925"/>
    </source>
</evidence>
<dbReference type="InterPro" id="IPR001425">
    <property type="entry name" value="Arc/bac/fun_rhodopsins"/>
</dbReference>
<dbReference type="PROSITE" id="PS00950">
    <property type="entry name" value="BACTERIAL_OPSIN_1"/>
    <property type="match status" value="1"/>
</dbReference>
<evidence type="ECO:0000256" key="11">
    <source>
        <dbReference type="SAM" id="MobiDB-lite"/>
    </source>
</evidence>
<gene>
    <name evidence="13" type="ORF">EDD36DRAFT_468624</name>
</gene>